<sequence length="244" mass="28200">MNKSYKTIPINRQKHNHYSQQSTYKDKKHFYKRILKQIVICSLVVLFVMLVKNIHSPITNKTTEWIKTSLTREMDMKKSIKQVVKYAKEIPKIPDKAVNVFGTFSNKKKSNMEFVVPIEGEIISNYGENVDPYLNTKTFQRGVDLFVNKEKNIAVIADGEVVEVGEGKSLGKYVKVKHGKELFSLYANCSNILVKRGSKVKQGEEIAIIHSLKENEDTYLHFELWIEGKVVDPTQYIPFDRKII</sequence>
<dbReference type="InterPro" id="IPR016047">
    <property type="entry name" value="M23ase_b-sheet_dom"/>
</dbReference>
<feature type="domain" description="M23ase beta-sheet core" evidence="2">
    <location>
        <begin position="139"/>
        <end position="233"/>
    </location>
</feature>
<dbReference type="PANTHER" id="PTHR21666">
    <property type="entry name" value="PEPTIDASE-RELATED"/>
    <property type="match status" value="1"/>
</dbReference>
<organism evidence="3 4">
    <name type="scientific">Marinisporobacter balticus</name>
    <dbReference type="NCBI Taxonomy" id="2018667"/>
    <lineage>
        <taxon>Bacteria</taxon>
        <taxon>Bacillati</taxon>
        <taxon>Bacillota</taxon>
        <taxon>Clostridia</taxon>
        <taxon>Peptostreptococcales</taxon>
        <taxon>Thermotaleaceae</taxon>
        <taxon>Marinisporobacter</taxon>
    </lineage>
</organism>
<keyword evidence="1" id="KW-1133">Transmembrane helix</keyword>
<dbReference type="Gene3D" id="2.70.70.10">
    <property type="entry name" value="Glucose Permease (Domain IIA)"/>
    <property type="match status" value="1"/>
</dbReference>
<dbReference type="GO" id="GO:0004222">
    <property type="term" value="F:metalloendopeptidase activity"/>
    <property type="evidence" value="ECO:0007669"/>
    <property type="project" value="TreeGrafter"/>
</dbReference>
<keyword evidence="1" id="KW-0472">Membrane</keyword>
<evidence type="ECO:0000259" key="2">
    <source>
        <dbReference type="Pfam" id="PF01551"/>
    </source>
</evidence>
<protein>
    <submittedName>
        <fullName evidence="3">Peptidase M23-like protein</fullName>
    </submittedName>
</protein>
<dbReference type="PANTHER" id="PTHR21666:SF270">
    <property type="entry name" value="MUREIN HYDROLASE ACTIVATOR ENVC"/>
    <property type="match status" value="1"/>
</dbReference>
<dbReference type="CDD" id="cd12797">
    <property type="entry name" value="M23_peptidase"/>
    <property type="match status" value="1"/>
</dbReference>
<accession>A0A4R2L7J1</accession>
<keyword evidence="4" id="KW-1185">Reference proteome</keyword>
<dbReference type="SUPFAM" id="SSF51261">
    <property type="entry name" value="Duplicated hybrid motif"/>
    <property type="match status" value="1"/>
</dbReference>
<evidence type="ECO:0000256" key="1">
    <source>
        <dbReference type="SAM" id="Phobius"/>
    </source>
</evidence>
<dbReference type="Proteomes" id="UP000294919">
    <property type="component" value="Unassembled WGS sequence"/>
</dbReference>
<dbReference type="InterPro" id="IPR011055">
    <property type="entry name" value="Dup_hybrid_motif"/>
</dbReference>
<evidence type="ECO:0000313" key="3">
    <source>
        <dbReference type="EMBL" id="TCO79976.1"/>
    </source>
</evidence>
<gene>
    <name evidence="3" type="ORF">EV214_101210</name>
</gene>
<reference evidence="3 4" key="1">
    <citation type="submission" date="2019-03" db="EMBL/GenBank/DDBJ databases">
        <title>Genomic Encyclopedia of Type Strains, Phase IV (KMG-IV): sequencing the most valuable type-strain genomes for metagenomic binning, comparative biology and taxonomic classification.</title>
        <authorList>
            <person name="Goeker M."/>
        </authorList>
    </citation>
    <scope>NUCLEOTIDE SEQUENCE [LARGE SCALE GENOMIC DNA]</scope>
    <source>
        <strain evidence="3 4">DSM 102940</strain>
    </source>
</reference>
<comment type="caution">
    <text evidence="3">The sequence shown here is derived from an EMBL/GenBank/DDBJ whole genome shotgun (WGS) entry which is preliminary data.</text>
</comment>
<dbReference type="EMBL" id="SLWV01000001">
    <property type="protein sequence ID" value="TCO79976.1"/>
    <property type="molecule type" value="Genomic_DNA"/>
</dbReference>
<dbReference type="OrthoDB" id="2083169at2"/>
<dbReference type="InterPro" id="IPR050570">
    <property type="entry name" value="Cell_wall_metabolism_enzyme"/>
</dbReference>
<dbReference type="Pfam" id="PF01551">
    <property type="entry name" value="Peptidase_M23"/>
    <property type="match status" value="1"/>
</dbReference>
<evidence type="ECO:0000313" key="4">
    <source>
        <dbReference type="Proteomes" id="UP000294919"/>
    </source>
</evidence>
<dbReference type="AlphaFoldDB" id="A0A4R2L7J1"/>
<name>A0A4R2L7J1_9FIRM</name>
<proteinExistence type="predicted"/>
<feature type="transmembrane region" description="Helical" evidence="1">
    <location>
        <begin position="34"/>
        <end position="51"/>
    </location>
</feature>
<dbReference type="RefSeq" id="WP_132241787.1">
    <property type="nucleotide sequence ID" value="NZ_SLWV01000001.1"/>
</dbReference>
<keyword evidence="1" id="KW-0812">Transmembrane</keyword>